<keyword evidence="2 3" id="KW-0040">ANK repeat</keyword>
<dbReference type="Pfam" id="PF00023">
    <property type="entry name" value="Ank"/>
    <property type="match status" value="2"/>
</dbReference>
<feature type="compositionally biased region" description="Basic and acidic residues" evidence="4">
    <location>
        <begin position="455"/>
        <end position="469"/>
    </location>
</feature>
<organism evidence="5 6">
    <name type="scientific">Geodia barretti</name>
    <name type="common">Barrett's horny sponge</name>
    <dbReference type="NCBI Taxonomy" id="519541"/>
    <lineage>
        <taxon>Eukaryota</taxon>
        <taxon>Metazoa</taxon>
        <taxon>Porifera</taxon>
        <taxon>Demospongiae</taxon>
        <taxon>Heteroscleromorpha</taxon>
        <taxon>Tetractinellida</taxon>
        <taxon>Astrophorina</taxon>
        <taxon>Geodiidae</taxon>
        <taxon>Geodia</taxon>
    </lineage>
</organism>
<dbReference type="PROSITE" id="PS50088">
    <property type="entry name" value="ANK_REPEAT"/>
    <property type="match status" value="9"/>
</dbReference>
<evidence type="ECO:0000256" key="1">
    <source>
        <dbReference type="ARBA" id="ARBA00022737"/>
    </source>
</evidence>
<feature type="repeat" description="ANK" evidence="3">
    <location>
        <begin position="332"/>
        <end position="364"/>
    </location>
</feature>
<dbReference type="SMART" id="SM00248">
    <property type="entry name" value="ANK"/>
    <property type="match status" value="10"/>
</dbReference>
<name>A0AA35TQ11_GEOBA</name>
<dbReference type="Gene3D" id="1.25.40.20">
    <property type="entry name" value="Ankyrin repeat-containing domain"/>
    <property type="match status" value="4"/>
</dbReference>
<keyword evidence="6" id="KW-1185">Reference proteome</keyword>
<feature type="repeat" description="ANK" evidence="3">
    <location>
        <begin position="62"/>
        <end position="84"/>
    </location>
</feature>
<evidence type="ECO:0000313" key="6">
    <source>
        <dbReference type="Proteomes" id="UP001174909"/>
    </source>
</evidence>
<feature type="region of interest" description="Disordered" evidence="4">
    <location>
        <begin position="439"/>
        <end position="469"/>
    </location>
</feature>
<feature type="repeat" description="ANK" evidence="3">
    <location>
        <begin position="198"/>
        <end position="230"/>
    </location>
</feature>
<gene>
    <name evidence="5" type="ORF">GBAR_LOCUS27954</name>
</gene>
<keyword evidence="1" id="KW-0677">Repeat</keyword>
<dbReference type="Proteomes" id="UP001174909">
    <property type="component" value="Unassembled WGS sequence"/>
</dbReference>
<feature type="repeat" description="ANK" evidence="3">
    <location>
        <begin position="231"/>
        <end position="263"/>
    </location>
</feature>
<protein>
    <submittedName>
        <fullName evidence="5">Ankyrin repeat protein MM_0045</fullName>
    </submittedName>
</protein>
<feature type="repeat" description="ANK" evidence="3">
    <location>
        <begin position="264"/>
        <end position="296"/>
    </location>
</feature>
<dbReference type="SUPFAM" id="SSF48403">
    <property type="entry name" value="Ankyrin repeat"/>
    <property type="match status" value="1"/>
</dbReference>
<dbReference type="PROSITE" id="PS50297">
    <property type="entry name" value="ANK_REP_REGION"/>
    <property type="match status" value="7"/>
</dbReference>
<feature type="repeat" description="ANK" evidence="3">
    <location>
        <begin position="97"/>
        <end position="129"/>
    </location>
</feature>
<feature type="repeat" description="ANK" evidence="3">
    <location>
        <begin position="130"/>
        <end position="162"/>
    </location>
</feature>
<evidence type="ECO:0000256" key="3">
    <source>
        <dbReference type="PROSITE-ProRule" id="PRU00023"/>
    </source>
</evidence>
<feature type="repeat" description="ANK" evidence="3">
    <location>
        <begin position="297"/>
        <end position="319"/>
    </location>
</feature>
<proteinExistence type="predicted"/>
<evidence type="ECO:0000256" key="2">
    <source>
        <dbReference type="ARBA" id="ARBA00023043"/>
    </source>
</evidence>
<dbReference type="Pfam" id="PF12796">
    <property type="entry name" value="Ank_2"/>
    <property type="match status" value="3"/>
</dbReference>
<dbReference type="PANTHER" id="PTHR24198:SF165">
    <property type="entry name" value="ANKYRIN REPEAT-CONTAINING PROTEIN-RELATED"/>
    <property type="match status" value="1"/>
</dbReference>
<comment type="caution">
    <text evidence="5">The sequence shown here is derived from an EMBL/GenBank/DDBJ whole genome shotgun (WGS) entry which is preliminary data.</text>
</comment>
<evidence type="ECO:0000313" key="5">
    <source>
        <dbReference type="EMBL" id="CAI8050976.1"/>
    </source>
</evidence>
<dbReference type="PANTHER" id="PTHR24198">
    <property type="entry name" value="ANKYRIN REPEAT AND PROTEIN KINASE DOMAIN-CONTAINING PROTEIN"/>
    <property type="match status" value="1"/>
</dbReference>
<dbReference type="EMBL" id="CASHTH010003891">
    <property type="protein sequence ID" value="CAI8050976.1"/>
    <property type="molecule type" value="Genomic_DNA"/>
</dbReference>
<feature type="repeat" description="ANK" evidence="3">
    <location>
        <begin position="29"/>
        <end position="61"/>
    </location>
</feature>
<dbReference type="AlphaFoldDB" id="A0AA35TQ11"/>
<dbReference type="InterPro" id="IPR002110">
    <property type="entry name" value="Ankyrin_rpt"/>
</dbReference>
<evidence type="ECO:0000256" key="4">
    <source>
        <dbReference type="SAM" id="MobiDB-lite"/>
    </source>
</evidence>
<dbReference type="InterPro" id="IPR036770">
    <property type="entry name" value="Ankyrin_rpt-contain_sf"/>
</dbReference>
<reference evidence="5" key="1">
    <citation type="submission" date="2023-03" db="EMBL/GenBank/DDBJ databases">
        <authorList>
            <person name="Steffen K."/>
            <person name="Cardenas P."/>
        </authorList>
    </citation>
    <scope>NUCLEOTIDE SEQUENCE</scope>
</reference>
<accession>A0AA35TQ11</accession>
<sequence>MIAARSGRTDITNILLEGKHVNLDIQEENGDTAVIIAVQRRKPVTLRELVRAGSDLNLQNQEGLTPLMIAARSGRTDITNVLLEGKHIDLDIQEKRTGWSALHFSVERGDSATTEALLKAGANPHLKDKDGDTAVIMAVKSHEPDTLRELVRAGSDLNLQNNEGLTPLMIAARSERTDITNILLEGEHINLDIQEECTGLSALHFSADRGDSATTEALLKAGANLHLNDKDGDSALTLAAWCGHTNFVVKLVKAGADLDLQNKNGDTAVIMAVKRHEPATLRELVRAGSDLNLQNQEGLTPLMIAARSGRTDITNILLEGEHINLDIQEKRTGQSALHFSAEEGDSATTEALLKAGANPHLKDKNGATAMEITEQRAQSSLVSKTLPMRVMMTQPSLYDSQYALRYQRQLKSERDDLGGDDTSSSLTRLKLKELELVSEGKVPTAGQQSQIKMKMTPEMDPEHSPDFNL</sequence>